<feature type="region of interest" description="Disordered" evidence="1">
    <location>
        <begin position="22"/>
        <end position="43"/>
    </location>
</feature>
<accession>A0A3P6FD02</accession>
<name>A0A3P6FD02_BRAOL</name>
<proteinExistence type="predicted"/>
<dbReference type="EMBL" id="LR031877">
    <property type="protein sequence ID" value="VDD43365.1"/>
    <property type="molecule type" value="Genomic_DNA"/>
</dbReference>
<gene>
    <name evidence="2" type="ORF">BOLC5T30912H</name>
</gene>
<sequence length="176" mass="20342">MENMSLSQRLLVADAHRQIREEGADRVEVGSSDVSGSRNSGQRDKKKTLSVIALRFCVMPPDTATDPFGYQRSKCARFHENVEGYYWSWFENEQLYIQLEIFDHNLSKKSSVKNLRKSDLSKILNGIYDHLDWNWETMIEMSGSETSTVHFYCSDFESYDDLGVPSIWNFCGSLDE</sequence>
<evidence type="ECO:0000313" key="2">
    <source>
        <dbReference type="EMBL" id="VDD43365.1"/>
    </source>
</evidence>
<protein>
    <submittedName>
        <fullName evidence="2">Uncharacterized protein</fullName>
    </submittedName>
</protein>
<organism evidence="2">
    <name type="scientific">Brassica oleracea</name>
    <name type="common">Wild cabbage</name>
    <dbReference type="NCBI Taxonomy" id="3712"/>
    <lineage>
        <taxon>Eukaryota</taxon>
        <taxon>Viridiplantae</taxon>
        <taxon>Streptophyta</taxon>
        <taxon>Embryophyta</taxon>
        <taxon>Tracheophyta</taxon>
        <taxon>Spermatophyta</taxon>
        <taxon>Magnoliopsida</taxon>
        <taxon>eudicotyledons</taxon>
        <taxon>Gunneridae</taxon>
        <taxon>Pentapetalae</taxon>
        <taxon>rosids</taxon>
        <taxon>malvids</taxon>
        <taxon>Brassicales</taxon>
        <taxon>Brassicaceae</taxon>
        <taxon>Brassiceae</taxon>
        <taxon>Brassica</taxon>
    </lineage>
</organism>
<dbReference type="AlphaFoldDB" id="A0A3P6FD02"/>
<evidence type="ECO:0000256" key="1">
    <source>
        <dbReference type="SAM" id="MobiDB-lite"/>
    </source>
</evidence>
<reference evidence="2" key="1">
    <citation type="submission" date="2018-11" db="EMBL/GenBank/DDBJ databases">
        <authorList>
            <consortium name="Genoscope - CEA"/>
            <person name="William W."/>
        </authorList>
    </citation>
    <scope>NUCLEOTIDE SEQUENCE</scope>
</reference>